<dbReference type="GO" id="GO:0046417">
    <property type="term" value="P:chorismate metabolic process"/>
    <property type="evidence" value="ECO:0007669"/>
    <property type="project" value="InterPro"/>
</dbReference>
<evidence type="ECO:0000256" key="1">
    <source>
        <dbReference type="ARBA" id="ARBA00012404"/>
    </source>
</evidence>
<gene>
    <name evidence="5" type="ORF">P8935_04295</name>
</gene>
<evidence type="ECO:0000313" key="5">
    <source>
        <dbReference type="EMBL" id="XBH18559.1"/>
    </source>
</evidence>
<dbReference type="InterPro" id="IPR051331">
    <property type="entry name" value="Chorismate_mutase-related"/>
</dbReference>
<evidence type="ECO:0000256" key="3">
    <source>
        <dbReference type="SAM" id="MobiDB-lite"/>
    </source>
</evidence>
<dbReference type="PROSITE" id="PS51168">
    <property type="entry name" value="CHORISMATE_MUT_2"/>
    <property type="match status" value="1"/>
</dbReference>
<accession>A0AAU7DL03</accession>
<feature type="domain" description="Chorismate mutase" evidence="4">
    <location>
        <begin position="1"/>
        <end position="87"/>
    </location>
</feature>
<dbReference type="InterPro" id="IPR036979">
    <property type="entry name" value="CM_dom_sf"/>
</dbReference>
<dbReference type="GO" id="GO:0009697">
    <property type="term" value="P:salicylic acid biosynthetic process"/>
    <property type="evidence" value="ECO:0007669"/>
    <property type="project" value="TreeGrafter"/>
</dbReference>
<dbReference type="GO" id="GO:0004106">
    <property type="term" value="F:chorismate mutase activity"/>
    <property type="evidence" value="ECO:0007669"/>
    <property type="project" value="UniProtKB-EC"/>
</dbReference>
<dbReference type="EC" id="5.4.99.5" evidence="1"/>
<dbReference type="EMBL" id="CP121196">
    <property type="protein sequence ID" value="XBH18559.1"/>
    <property type="molecule type" value="Genomic_DNA"/>
</dbReference>
<name>A0AAU7DL03_9BACT</name>
<dbReference type="InterPro" id="IPR036263">
    <property type="entry name" value="Chorismate_II_sf"/>
</dbReference>
<organism evidence="5">
    <name type="scientific">Telmatobacter sp. DSM 110680</name>
    <dbReference type="NCBI Taxonomy" id="3036704"/>
    <lineage>
        <taxon>Bacteria</taxon>
        <taxon>Pseudomonadati</taxon>
        <taxon>Acidobacteriota</taxon>
        <taxon>Terriglobia</taxon>
        <taxon>Terriglobales</taxon>
        <taxon>Acidobacteriaceae</taxon>
        <taxon>Telmatobacter</taxon>
    </lineage>
</organism>
<feature type="region of interest" description="Disordered" evidence="3">
    <location>
        <begin position="90"/>
        <end position="122"/>
    </location>
</feature>
<keyword evidence="2" id="KW-0413">Isomerase</keyword>
<dbReference type="Pfam" id="PF01817">
    <property type="entry name" value="CM_2"/>
    <property type="match status" value="1"/>
</dbReference>
<dbReference type="SUPFAM" id="SSF48600">
    <property type="entry name" value="Chorismate mutase II"/>
    <property type="match status" value="1"/>
</dbReference>
<evidence type="ECO:0000259" key="4">
    <source>
        <dbReference type="PROSITE" id="PS51168"/>
    </source>
</evidence>
<reference evidence="5" key="1">
    <citation type="submission" date="2023-03" db="EMBL/GenBank/DDBJ databases">
        <title>Edaphobacter sp.</title>
        <authorList>
            <person name="Huber K.J."/>
            <person name="Papendorf J."/>
            <person name="Pilke C."/>
            <person name="Bunk B."/>
            <person name="Sproeer C."/>
            <person name="Pester M."/>
        </authorList>
    </citation>
    <scope>NUCLEOTIDE SEQUENCE</scope>
    <source>
        <strain evidence="5">DSM 110680</strain>
    </source>
</reference>
<dbReference type="InterPro" id="IPR002701">
    <property type="entry name" value="CM_II_prokaryot"/>
</dbReference>
<dbReference type="PANTHER" id="PTHR38041:SF1">
    <property type="entry name" value="CHORISMATE MUTASE"/>
    <property type="match status" value="1"/>
</dbReference>
<evidence type="ECO:0000256" key="2">
    <source>
        <dbReference type="ARBA" id="ARBA00023235"/>
    </source>
</evidence>
<dbReference type="PANTHER" id="PTHR38041">
    <property type="entry name" value="CHORISMATE MUTASE"/>
    <property type="match status" value="1"/>
</dbReference>
<sequence>MTLEELRSQIDVLDRQLVELLSERARAALMIGHLKVATSLPVYEPAREKIIYANVRAANKGPLPDIELTHIYERIIDVMRALQRNELASERNALKGQGTGAPSTQQSVAGDTGSAPETGKDK</sequence>
<dbReference type="Gene3D" id="1.20.59.10">
    <property type="entry name" value="Chorismate mutase"/>
    <property type="match status" value="1"/>
</dbReference>
<feature type="compositionally biased region" description="Polar residues" evidence="3">
    <location>
        <begin position="100"/>
        <end position="109"/>
    </location>
</feature>
<dbReference type="SMART" id="SM00830">
    <property type="entry name" value="CM_2"/>
    <property type="match status" value="1"/>
</dbReference>
<dbReference type="AlphaFoldDB" id="A0AAU7DL03"/>
<dbReference type="RefSeq" id="WP_348263783.1">
    <property type="nucleotide sequence ID" value="NZ_CP121196.1"/>
</dbReference>
<proteinExistence type="predicted"/>
<protein>
    <recommendedName>
        <fullName evidence="1">chorismate mutase</fullName>
        <ecNumber evidence="1">5.4.99.5</ecNumber>
    </recommendedName>
</protein>